<evidence type="ECO:0000313" key="2">
    <source>
        <dbReference type="Proteomes" id="UP000325577"/>
    </source>
</evidence>
<accession>A0A5J5BIL9</accession>
<name>A0A5J5BIL9_9ASTE</name>
<organism evidence="1 2">
    <name type="scientific">Nyssa sinensis</name>
    <dbReference type="NCBI Taxonomy" id="561372"/>
    <lineage>
        <taxon>Eukaryota</taxon>
        <taxon>Viridiplantae</taxon>
        <taxon>Streptophyta</taxon>
        <taxon>Embryophyta</taxon>
        <taxon>Tracheophyta</taxon>
        <taxon>Spermatophyta</taxon>
        <taxon>Magnoliopsida</taxon>
        <taxon>eudicotyledons</taxon>
        <taxon>Gunneridae</taxon>
        <taxon>Pentapetalae</taxon>
        <taxon>asterids</taxon>
        <taxon>Cornales</taxon>
        <taxon>Nyssaceae</taxon>
        <taxon>Nyssa</taxon>
    </lineage>
</organism>
<dbReference type="Proteomes" id="UP000325577">
    <property type="component" value="Linkage Group LG12"/>
</dbReference>
<dbReference type="AlphaFoldDB" id="A0A5J5BIL9"/>
<dbReference type="EMBL" id="CM018035">
    <property type="protein sequence ID" value="KAA8542564.1"/>
    <property type="molecule type" value="Genomic_DNA"/>
</dbReference>
<gene>
    <name evidence="1" type="ORF">F0562_023716</name>
</gene>
<evidence type="ECO:0000313" key="1">
    <source>
        <dbReference type="EMBL" id="KAA8542564.1"/>
    </source>
</evidence>
<proteinExistence type="predicted"/>
<reference evidence="1 2" key="1">
    <citation type="submission" date="2019-09" db="EMBL/GenBank/DDBJ databases">
        <title>A chromosome-level genome assembly of the Chinese tupelo Nyssa sinensis.</title>
        <authorList>
            <person name="Yang X."/>
            <person name="Kang M."/>
            <person name="Yang Y."/>
            <person name="Xiong H."/>
            <person name="Wang M."/>
            <person name="Zhang Z."/>
            <person name="Wang Z."/>
            <person name="Wu H."/>
            <person name="Ma T."/>
            <person name="Liu J."/>
            <person name="Xi Z."/>
        </authorList>
    </citation>
    <scope>NUCLEOTIDE SEQUENCE [LARGE SCALE GENOMIC DNA]</scope>
    <source>
        <strain evidence="1">J267</strain>
        <tissue evidence="1">Leaf</tissue>
    </source>
</reference>
<keyword evidence="2" id="KW-1185">Reference proteome</keyword>
<protein>
    <submittedName>
        <fullName evidence="1">Uncharacterized protein</fullName>
    </submittedName>
</protein>
<sequence length="74" mass="7989">MDAVVDGSVSGRHWIGASGLISQAKCLVYSDQASIMTHGFEMPSKVSSSEAHGVGSYLSHVRSSHMRNYQYQNG</sequence>